<dbReference type="Proteomes" id="UP001460270">
    <property type="component" value="Unassembled WGS sequence"/>
</dbReference>
<accession>A0AAW0Q0T3</accession>
<dbReference type="InterPro" id="IPR005162">
    <property type="entry name" value="Retrotrans_gag_dom"/>
</dbReference>
<organism evidence="2 3">
    <name type="scientific">Mugilogobius chulae</name>
    <name type="common">yellowstripe goby</name>
    <dbReference type="NCBI Taxonomy" id="88201"/>
    <lineage>
        <taxon>Eukaryota</taxon>
        <taxon>Metazoa</taxon>
        <taxon>Chordata</taxon>
        <taxon>Craniata</taxon>
        <taxon>Vertebrata</taxon>
        <taxon>Euteleostomi</taxon>
        <taxon>Actinopterygii</taxon>
        <taxon>Neopterygii</taxon>
        <taxon>Teleostei</taxon>
        <taxon>Neoteleostei</taxon>
        <taxon>Acanthomorphata</taxon>
        <taxon>Gobiaria</taxon>
        <taxon>Gobiiformes</taxon>
        <taxon>Gobioidei</taxon>
        <taxon>Gobiidae</taxon>
        <taxon>Gobionellinae</taxon>
        <taxon>Mugilogobius</taxon>
    </lineage>
</organism>
<protein>
    <recommendedName>
        <fullName evidence="1">Retrotransposon gag domain-containing protein</fullName>
    </recommendedName>
</protein>
<dbReference type="AlphaFoldDB" id="A0AAW0Q0T3"/>
<comment type="caution">
    <text evidence="2">The sequence shown here is derived from an EMBL/GenBank/DDBJ whole genome shotgun (WGS) entry which is preliminary data.</text>
</comment>
<gene>
    <name evidence="2" type="ORF">WMY93_003875</name>
</gene>
<keyword evidence="3" id="KW-1185">Reference proteome</keyword>
<dbReference type="Pfam" id="PF03732">
    <property type="entry name" value="Retrotrans_gag"/>
    <property type="match status" value="1"/>
</dbReference>
<evidence type="ECO:0000313" key="2">
    <source>
        <dbReference type="EMBL" id="KAK7940549.1"/>
    </source>
</evidence>
<reference evidence="3" key="1">
    <citation type="submission" date="2024-04" db="EMBL/GenBank/DDBJ databases">
        <title>Salinicola lusitanus LLJ914,a marine bacterium isolated from the Okinawa Trough.</title>
        <authorList>
            <person name="Li J."/>
        </authorList>
    </citation>
    <scope>NUCLEOTIDE SEQUENCE [LARGE SCALE GENOMIC DNA]</scope>
</reference>
<feature type="domain" description="Retrotransposon gag" evidence="1">
    <location>
        <begin position="44"/>
        <end position="134"/>
    </location>
</feature>
<evidence type="ECO:0000259" key="1">
    <source>
        <dbReference type="Pfam" id="PF03732"/>
    </source>
</evidence>
<dbReference type="InterPro" id="IPR032567">
    <property type="entry name" value="RTL1-rel"/>
</dbReference>
<name>A0AAW0Q0T3_9GOBI</name>
<sequence length="250" mass="27760">MDPADPDSIIKAIAAHGQTLGRHDEGIKEPLSYATDRSRIAYMVGLLSGKASEWATAAWNCNSDFCKSYPEFTAEMRRIFDHPIQCKEAGQRLFSLRQGTSSVAQYSLNFRIAAAESGWDETALQGAFFHGLNENMKDELAARDECSDLESLISLAVRLDNRLRERRREKASSTRYTFYATPPAPLKSEQESTKPNLHPVQRNLCNWDAYAWIQLNDSAASCPVSASTVGGLIIFEVSATSGQKTWLVSD</sequence>
<dbReference type="PANTHER" id="PTHR15503:SF36">
    <property type="entry name" value="RETROTRANSPOSON GAG-LIKE PROTEIN 5"/>
    <property type="match status" value="1"/>
</dbReference>
<dbReference type="PANTHER" id="PTHR15503">
    <property type="entry name" value="LDOC1 RELATED"/>
    <property type="match status" value="1"/>
</dbReference>
<dbReference type="EMBL" id="JBBPFD010000002">
    <property type="protein sequence ID" value="KAK7940549.1"/>
    <property type="molecule type" value="Genomic_DNA"/>
</dbReference>
<evidence type="ECO:0000313" key="3">
    <source>
        <dbReference type="Proteomes" id="UP001460270"/>
    </source>
</evidence>
<proteinExistence type="predicted"/>